<name>A0A0A8YH85_ARUDO</name>
<dbReference type="EMBL" id="GBRH01272599">
    <property type="protein sequence ID" value="JAD25296.1"/>
    <property type="molecule type" value="Transcribed_RNA"/>
</dbReference>
<accession>A0A0A8YH85</accession>
<reference evidence="1" key="1">
    <citation type="submission" date="2014-09" db="EMBL/GenBank/DDBJ databases">
        <authorList>
            <person name="Magalhaes I.L.F."/>
            <person name="Oliveira U."/>
            <person name="Santos F.R."/>
            <person name="Vidigal T.H.D.A."/>
            <person name="Brescovit A.D."/>
            <person name="Santos A.J."/>
        </authorList>
    </citation>
    <scope>NUCLEOTIDE SEQUENCE</scope>
    <source>
        <tissue evidence="1">Shoot tissue taken approximately 20 cm above the soil surface</tissue>
    </source>
</reference>
<protein>
    <submittedName>
        <fullName evidence="1">Uncharacterized protein</fullName>
    </submittedName>
</protein>
<sequence length="41" mass="4871">MAIWRWSKLEMHIYCCPRKKHPIGFEPISEGPAWGTLSLYH</sequence>
<reference evidence="1" key="2">
    <citation type="journal article" date="2015" name="Data Brief">
        <title>Shoot transcriptome of the giant reed, Arundo donax.</title>
        <authorList>
            <person name="Barrero R.A."/>
            <person name="Guerrero F.D."/>
            <person name="Moolhuijzen P."/>
            <person name="Goolsby J.A."/>
            <person name="Tidwell J."/>
            <person name="Bellgard S.E."/>
            <person name="Bellgard M.I."/>
        </authorList>
    </citation>
    <scope>NUCLEOTIDE SEQUENCE</scope>
    <source>
        <tissue evidence="1">Shoot tissue taken approximately 20 cm above the soil surface</tissue>
    </source>
</reference>
<organism evidence="1">
    <name type="scientific">Arundo donax</name>
    <name type="common">Giant reed</name>
    <name type="synonym">Donax arundinaceus</name>
    <dbReference type="NCBI Taxonomy" id="35708"/>
    <lineage>
        <taxon>Eukaryota</taxon>
        <taxon>Viridiplantae</taxon>
        <taxon>Streptophyta</taxon>
        <taxon>Embryophyta</taxon>
        <taxon>Tracheophyta</taxon>
        <taxon>Spermatophyta</taxon>
        <taxon>Magnoliopsida</taxon>
        <taxon>Liliopsida</taxon>
        <taxon>Poales</taxon>
        <taxon>Poaceae</taxon>
        <taxon>PACMAD clade</taxon>
        <taxon>Arundinoideae</taxon>
        <taxon>Arundineae</taxon>
        <taxon>Arundo</taxon>
    </lineage>
</organism>
<dbReference type="AlphaFoldDB" id="A0A0A8YH85"/>
<evidence type="ECO:0000313" key="1">
    <source>
        <dbReference type="EMBL" id="JAD25296.1"/>
    </source>
</evidence>
<proteinExistence type="predicted"/>